<reference evidence="1 2" key="1">
    <citation type="submission" date="2018-11" db="EMBL/GenBank/DDBJ databases">
        <authorList>
            <person name="Na S.W."/>
            <person name="Baik M."/>
        </authorList>
    </citation>
    <scope>NUCLEOTIDE SEQUENCE [LARGE SCALE GENOMIC DNA]</scope>
    <source>
        <strain evidence="1 2">E39</strain>
    </source>
</reference>
<dbReference type="RefSeq" id="WP_111897409.1">
    <property type="nucleotide sequence ID" value="NZ_CP033459.1"/>
</dbReference>
<protein>
    <recommendedName>
        <fullName evidence="3">Lipoprotein</fullName>
    </recommendedName>
</protein>
<accession>A0A5P8E6H7</accession>
<dbReference type="KEGG" id="alq:C7Y71_005675"/>
<gene>
    <name evidence="1" type="ORF">C7Y71_005675</name>
</gene>
<evidence type="ECO:0000313" key="2">
    <source>
        <dbReference type="Proteomes" id="UP000249375"/>
    </source>
</evidence>
<sequence>MKKTFFSFVIVTAGLLTISCGNNKSNGADGKDSTAVAAEENPKGFTTYTNEQMGYSVNIPDWMTRQDPTVGAESGTIFVSDPNSIDAIRIETSGGNDGSLGDPWTAESVKRNFESEKEMGGKGEFVEEECGDNYYYYKRKSEDGEAITTKKEVFSGMKRASVVIYYDNKDAERIGGDVAKQIMKSLKIK</sequence>
<dbReference type="Proteomes" id="UP000249375">
    <property type="component" value="Chromosome"/>
</dbReference>
<name>A0A5P8E6H7_9BACT</name>
<evidence type="ECO:0008006" key="3">
    <source>
        <dbReference type="Google" id="ProtNLM"/>
    </source>
</evidence>
<dbReference type="OrthoDB" id="9811395at2"/>
<organism evidence="1 2">
    <name type="scientific">Pseudoprevotella muciniphila</name>
    <dbReference type="NCBI Taxonomy" id="2133944"/>
    <lineage>
        <taxon>Bacteria</taxon>
        <taxon>Pseudomonadati</taxon>
        <taxon>Bacteroidota</taxon>
        <taxon>Bacteroidia</taxon>
        <taxon>Bacteroidales</taxon>
        <taxon>Prevotellaceae</taxon>
        <taxon>Pseudoprevotella</taxon>
    </lineage>
</organism>
<keyword evidence="2" id="KW-1185">Reference proteome</keyword>
<dbReference type="EMBL" id="CP033459">
    <property type="protein sequence ID" value="QFQ12542.1"/>
    <property type="molecule type" value="Genomic_DNA"/>
</dbReference>
<dbReference type="AlphaFoldDB" id="A0A5P8E6H7"/>
<dbReference type="PROSITE" id="PS51257">
    <property type="entry name" value="PROKAR_LIPOPROTEIN"/>
    <property type="match status" value="1"/>
</dbReference>
<proteinExistence type="predicted"/>
<evidence type="ECO:0000313" key="1">
    <source>
        <dbReference type="EMBL" id="QFQ12542.1"/>
    </source>
</evidence>